<protein>
    <submittedName>
        <fullName evidence="1">Uncharacterized protein</fullName>
    </submittedName>
</protein>
<name>A0A4Y3WWC7_9PSEU</name>
<reference evidence="1 2" key="1">
    <citation type="submission" date="2019-06" db="EMBL/GenBank/DDBJ databases">
        <title>Whole genome shotgun sequence of Pseudonocardia hydrocarbonoxydans NBRC 14498.</title>
        <authorList>
            <person name="Hosoyama A."/>
            <person name="Uohara A."/>
            <person name="Ohji S."/>
            <person name="Ichikawa N."/>
        </authorList>
    </citation>
    <scope>NUCLEOTIDE SEQUENCE [LARGE SCALE GENOMIC DNA]</scope>
    <source>
        <strain evidence="1 2">NBRC 14498</strain>
    </source>
</reference>
<evidence type="ECO:0000313" key="1">
    <source>
        <dbReference type="EMBL" id="GEC22591.1"/>
    </source>
</evidence>
<keyword evidence="2" id="KW-1185">Reference proteome</keyword>
<dbReference type="EMBL" id="BJNG01000049">
    <property type="protein sequence ID" value="GEC22591.1"/>
    <property type="molecule type" value="Genomic_DNA"/>
</dbReference>
<evidence type="ECO:0000313" key="2">
    <source>
        <dbReference type="Proteomes" id="UP000320338"/>
    </source>
</evidence>
<dbReference type="Proteomes" id="UP000320338">
    <property type="component" value="Unassembled WGS sequence"/>
</dbReference>
<proteinExistence type="predicted"/>
<organism evidence="1 2">
    <name type="scientific">Pseudonocardia hydrocarbonoxydans</name>
    <dbReference type="NCBI Taxonomy" id="76726"/>
    <lineage>
        <taxon>Bacteria</taxon>
        <taxon>Bacillati</taxon>
        <taxon>Actinomycetota</taxon>
        <taxon>Actinomycetes</taxon>
        <taxon>Pseudonocardiales</taxon>
        <taxon>Pseudonocardiaceae</taxon>
        <taxon>Pseudonocardia</taxon>
    </lineage>
</organism>
<comment type="caution">
    <text evidence="1">The sequence shown here is derived from an EMBL/GenBank/DDBJ whole genome shotgun (WGS) entry which is preliminary data.</text>
</comment>
<dbReference type="AlphaFoldDB" id="A0A4Y3WWC7"/>
<sequence length="77" mass="8179">MDAGDQLSRLLRTTAYCGAGQTIGPIAAACVDDADRPAWVCQRPDLRHGETVNVMLCRPVEPSGPGLMGPTRSAVWV</sequence>
<gene>
    <name evidence="1" type="ORF">PHY01_48740</name>
</gene>
<accession>A0A4Y3WWC7</accession>